<accession>A0A5J1W3Q5</accession>
<evidence type="ECO:0000313" key="2">
    <source>
        <dbReference type="EMBL" id="EBQ9949848.1"/>
    </source>
</evidence>
<feature type="chain" id="PRO_5030131896" evidence="1">
    <location>
        <begin position="21"/>
        <end position="139"/>
    </location>
</feature>
<dbReference type="AlphaFoldDB" id="A0A5J1W3Q5"/>
<proteinExistence type="predicted"/>
<feature type="signal peptide" evidence="1">
    <location>
        <begin position="1"/>
        <end position="20"/>
    </location>
</feature>
<dbReference type="Pfam" id="PF07419">
    <property type="entry name" value="PilM"/>
    <property type="match status" value="1"/>
</dbReference>
<dbReference type="Gene3D" id="3.30.450.360">
    <property type="match status" value="1"/>
</dbReference>
<dbReference type="EMBL" id="AAGQUS010000030">
    <property type="protein sequence ID" value="EBQ9949848.1"/>
    <property type="molecule type" value="Genomic_DNA"/>
</dbReference>
<name>A0A5J1W3Q5_SALON</name>
<reference evidence="2" key="1">
    <citation type="submission" date="2018-06" db="EMBL/GenBank/DDBJ databases">
        <authorList>
            <person name="Ashton P.M."/>
            <person name="Dallman T."/>
            <person name="Nair S."/>
            <person name="De Pinna E."/>
            <person name="Peters T."/>
            <person name="Grant K."/>
        </authorList>
    </citation>
    <scope>NUCLEOTIDE SEQUENCE</scope>
    <source>
        <strain evidence="2">421582</strain>
    </source>
</reference>
<sequence>MKSLLIVALCTFIVAFYQNSFDDNSSYNKTVKLNRVSLFLNYTTAFDGFYLSNGSASGDVTNKVILPVWLPTDSTIKMYINGSYGYVFMPSANGLFSEILRATDYSALIGFTDNTSIITLAGIIPKPHFIPAGYIVYVR</sequence>
<organism evidence="2">
    <name type="scientific">Salmonella oranienberg</name>
    <dbReference type="NCBI Taxonomy" id="28147"/>
    <lineage>
        <taxon>Bacteria</taxon>
        <taxon>Pseudomonadati</taxon>
        <taxon>Pseudomonadota</taxon>
        <taxon>Gammaproteobacteria</taxon>
        <taxon>Enterobacterales</taxon>
        <taxon>Enterobacteriaceae</taxon>
        <taxon>Salmonella</taxon>
    </lineage>
</organism>
<keyword evidence="1" id="KW-0732">Signal</keyword>
<protein>
    <submittedName>
        <fullName evidence="2">Oxidoreductase</fullName>
    </submittedName>
</protein>
<dbReference type="InterPro" id="IPR009987">
    <property type="entry name" value="IM_PilM"/>
</dbReference>
<comment type="caution">
    <text evidence="2">The sequence shown here is derived from an EMBL/GenBank/DDBJ whole genome shotgun (WGS) entry which is preliminary data.</text>
</comment>
<evidence type="ECO:0000256" key="1">
    <source>
        <dbReference type="SAM" id="SignalP"/>
    </source>
</evidence>
<gene>
    <name evidence="2" type="ORF">DNI86_22410</name>
</gene>